<name>A0A0E9WZZ5_ANGAN</name>
<reference evidence="2" key="2">
    <citation type="journal article" date="2015" name="Fish Shellfish Immunol.">
        <title>Early steps in the European eel (Anguilla anguilla)-Vibrio vulnificus interaction in the gills: Role of the RtxA13 toxin.</title>
        <authorList>
            <person name="Callol A."/>
            <person name="Pajuelo D."/>
            <person name="Ebbesson L."/>
            <person name="Teles M."/>
            <person name="MacKenzie S."/>
            <person name="Amaro C."/>
        </authorList>
    </citation>
    <scope>NUCLEOTIDE SEQUENCE</scope>
</reference>
<evidence type="ECO:0000313" key="2">
    <source>
        <dbReference type="EMBL" id="JAH96062.1"/>
    </source>
</evidence>
<reference evidence="2" key="1">
    <citation type="submission" date="2014-11" db="EMBL/GenBank/DDBJ databases">
        <authorList>
            <person name="Amaro Gonzalez C."/>
        </authorList>
    </citation>
    <scope>NUCLEOTIDE SEQUENCE</scope>
</reference>
<evidence type="ECO:0000256" key="1">
    <source>
        <dbReference type="SAM" id="MobiDB-lite"/>
    </source>
</evidence>
<accession>A0A0E9WZZ5</accession>
<proteinExistence type="predicted"/>
<sequence length="88" mass="10014">MYNANRSAMIRDRSSRNSLGEEKSDTMHMLCLGEPWIPTAIPSGVLLDKEPLGPARRLWPIIQLNFFAFMQTLVQASHHSRSIHLPLD</sequence>
<protein>
    <submittedName>
        <fullName evidence="2">Uncharacterized protein</fullName>
    </submittedName>
</protein>
<dbReference type="EMBL" id="GBXM01012515">
    <property type="protein sequence ID" value="JAH96062.1"/>
    <property type="molecule type" value="Transcribed_RNA"/>
</dbReference>
<feature type="compositionally biased region" description="Basic and acidic residues" evidence="1">
    <location>
        <begin position="9"/>
        <end position="23"/>
    </location>
</feature>
<dbReference type="AlphaFoldDB" id="A0A0E9WZZ5"/>
<organism evidence="2">
    <name type="scientific">Anguilla anguilla</name>
    <name type="common">European freshwater eel</name>
    <name type="synonym">Muraena anguilla</name>
    <dbReference type="NCBI Taxonomy" id="7936"/>
    <lineage>
        <taxon>Eukaryota</taxon>
        <taxon>Metazoa</taxon>
        <taxon>Chordata</taxon>
        <taxon>Craniata</taxon>
        <taxon>Vertebrata</taxon>
        <taxon>Euteleostomi</taxon>
        <taxon>Actinopterygii</taxon>
        <taxon>Neopterygii</taxon>
        <taxon>Teleostei</taxon>
        <taxon>Anguilliformes</taxon>
        <taxon>Anguillidae</taxon>
        <taxon>Anguilla</taxon>
    </lineage>
</organism>
<feature type="region of interest" description="Disordered" evidence="1">
    <location>
        <begin position="1"/>
        <end position="23"/>
    </location>
</feature>